<comment type="caution">
    <text evidence="2">The sequence shown here is derived from an EMBL/GenBank/DDBJ whole genome shotgun (WGS) entry which is preliminary data.</text>
</comment>
<sequence length="167" mass="18273">MALMRDAEPLTIAKSVDLQILNSSGDEFRKLQLSPSGKPYDKIVVGAAALRYALESAGIETPTILLLKRAPHEPYFPNVFELPSGKVDPSDPTLKSALIREVHEETGLNVTKVLAELKPMVYTTEKTIIDNTSQEVTISKTAIQLNYVTLVSDSEVNINANENSESC</sequence>
<feature type="domain" description="Nudix hydrolase" evidence="1">
    <location>
        <begin position="40"/>
        <end position="167"/>
    </location>
</feature>
<protein>
    <recommendedName>
        <fullName evidence="1">Nudix hydrolase domain-containing protein</fullName>
    </recommendedName>
</protein>
<dbReference type="Gene3D" id="3.90.79.10">
    <property type="entry name" value="Nucleoside Triphosphate Pyrophosphohydrolase"/>
    <property type="match status" value="1"/>
</dbReference>
<dbReference type="Pfam" id="PF00293">
    <property type="entry name" value="NUDIX"/>
    <property type="match status" value="1"/>
</dbReference>
<keyword evidence="3" id="KW-1185">Reference proteome</keyword>
<evidence type="ECO:0000313" key="2">
    <source>
        <dbReference type="EMBL" id="KAK5635039.1"/>
    </source>
</evidence>
<name>A0AAN7V1X8_9PEZI</name>
<proteinExistence type="predicted"/>
<organism evidence="2 3">
    <name type="scientific">Xylaria bambusicola</name>
    <dbReference type="NCBI Taxonomy" id="326684"/>
    <lineage>
        <taxon>Eukaryota</taxon>
        <taxon>Fungi</taxon>
        <taxon>Dikarya</taxon>
        <taxon>Ascomycota</taxon>
        <taxon>Pezizomycotina</taxon>
        <taxon>Sordariomycetes</taxon>
        <taxon>Xylariomycetidae</taxon>
        <taxon>Xylariales</taxon>
        <taxon>Xylariaceae</taxon>
        <taxon>Xylaria</taxon>
    </lineage>
</organism>
<dbReference type="InterPro" id="IPR000086">
    <property type="entry name" value="NUDIX_hydrolase_dom"/>
</dbReference>
<evidence type="ECO:0000313" key="3">
    <source>
        <dbReference type="Proteomes" id="UP001305414"/>
    </source>
</evidence>
<reference evidence="2 3" key="1">
    <citation type="submission" date="2023-10" db="EMBL/GenBank/DDBJ databases">
        <title>Draft genome sequence of Xylaria bambusicola isolate GMP-LS, the root and basal stem rot pathogen of sugarcane in Indonesia.</title>
        <authorList>
            <person name="Selvaraj P."/>
            <person name="Muralishankar V."/>
            <person name="Muruganantham S."/>
            <person name="Sp S."/>
            <person name="Haryani S."/>
            <person name="Lau K.J.X."/>
            <person name="Naqvi N.I."/>
        </authorList>
    </citation>
    <scope>NUCLEOTIDE SEQUENCE [LARGE SCALE GENOMIC DNA]</scope>
    <source>
        <strain evidence="2">GMP-LS</strain>
    </source>
</reference>
<dbReference type="PROSITE" id="PS51462">
    <property type="entry name" value="NUDIX"/>
    <property type="match status" value="1"/>
</dbReference>
<evidence type="ECO:0000259" key="1">
    <source>
        <dbReference type="PROSITE" id="PS51462"/>
    </source>
</evidence>
<dbReference type="Proteomes" id="UP001305414">
    <property type="component" value="Unassembled WGS sequence"/>
</dbReference>
<dbReference type="AlphaFoldDB" id="A0AAN7V1X8"/>
<accession>A0AAN7V1X8</accession>
<gene>
    <name evidence="2" type="ORF">RRF57_010751</name>
</gene>
<dbReference type="SUPFAM" id="SSF55811">
    <property type="entry name" value="Nudix"/>
    <property type="match status" value="1"/>
</dbReference>
<dbReference type="EMBL" id="JAWHQM010000047">
    <property type="protein sequence ID" value="KAK5635039.1"/>
    <property type="molecule type" value="Genomic_DNA"/>
</dbReference>
<dbReference type="InterPro" id="IPR015797">
    <property type="entry name" value="NUDIX_hydrolase-like_dom_sf"/>
</dbReference>